<dbReference type="KEGG" id="zmk:HG535_0A06010"/>
<feature type="compositionally biased region" description="Basic and acidic residues" evidence="1">
    <location>
        <begin position="69"/>
        <end position="80"/>
    </location>
</feature>
<accession>A0A7H9AY09</accession>
<feature type="region of interest" description="Disordered" evidence="1">
    <location>
        <begin position="14"/>
        <end position="173"/>
    </location>
</feature>
<feature type="compositionally biased region" description="Basic and acidic residues" evidence="1">
    <location>
        <begin position="14"/>
        <end position="33"/>
    </location>
</feature>
<sequence>MAVADLIKKFEKISVDDVKQERAEQGQHEETDKPYVSSGIDSVSRGASSQTPINNTIDTQSDAPGELNGEVKDKDEDKLLGKVNAEESEVEASVQNPIDDFEESNKEERSEETSKVEETEEGKQAKNVAQAGELEDETELSLSSPTVGNAEAESASDNVEDLQVVEENWLRQD</sequence>
<name>A0A7H9AY09_ZYGMR</name>
<gene>
    <name evidence="2" type="ORF">HG535_0A06010</name>
</gene>
<proteinExistence type="predicted"/>
<dbReference type="RefSeq" id="XP_037142387.1">
    <property type="nucleotide sequence ID" value="XM_037286492.1"/>
</dbReference>
<dbReference type="Proteomes" id="UP000509704">
    <property type="component" value="Chromosome 1"/>
</dbReference>
<keyword evidence="3" id="KW-1185">Reference proteome</keyword>
<dbReference type="GeneID" id="59234295"/>
<dbReference type="AlphaFoldDB" id="A0A7H9AY09"/>
<feature type="compositionally biased region" description="Basic and acidic residues" evidence="1">
    <location>
        <begin position="103"/>
        <end position="124"/>
    </location>
</feature>
<evidence type="ECO:0000313" key="3">
    <source>
        <dbReference type="Proteomes" id="UP000509704"/>
    </source>
</evidence>
<evidence type="ECO:0000256" key="1">
    <source>
        <dbReference type="SAM" id="MobiDB-lite"/>
    </source>
</evidence>
<reference evidence="2 3" key="1">
    <citation type="submission" date="2020-07" db="EMBL/GenBank/DDBJ databases">
        <title>The yeast mating-type switching endonuclease HO is a domesticated member of an unorthodox homing genetic element family.</title>
        <authorList>
            <person name="Coughlan A.Y."/>
            <person name="Lombardi L."/>
            <person name="Braun-Galleani S."/>
            <person name="Martos A.R."/>
            <person name="Galeote V."/>
            <person name="Bigey F."/>
            <person name="Dequin S."/>
            <person name="Byrne K.P."/>
            <person name="Wolfe K.H."/>
        </authorList>
    </citation>
    <scope>NUCLEOTIDE SEQUENCE [LARGE SCALE GENOMIC DNA]</scope>
    <source>
        <strain evidence="2 3">NRRL Y-6702</strain>
    </source>
</reference>
<evidence type="ECO:0000313" key="2">
    <source>
        <dbReference type="EMBL" id="QLG70659.1"/>
    </source>
</evidence>
<dbReference type="EMBL" id="CP058604">
    <property type="protein sequence ID" value="QLG70659.1"/>
    <property type="molecule type" value="Genomic_DNA"/>
</dbReference>
<feature type="compositionally biased region" description="Polar residues" evidence="1">
    <location>
        <begin position="39"/>
        <end position="62"/>
    </location>
</feature>
<organism evidence="2 3">
    <name type="scientific">Zygotorulaspora mrakii</name>
    <name type="common">Zygosaccharomyces mrakii</name>
    <dbReference type="NCBI Taxonomy" id="42260"/>
    <lineage>
        <taxon>Eukaryota</taxon>
        <taxon>Fungi</taxon>
        <taxon>Dikarya</taxon>
        <taxon>Ascomycota</taxon>
        <taxon>Saccharomycotina</taxon>
        <taxon>Saccharomycetes</taxon>
        <taxon>Saccharomycetales</taxon>
        <taxon>Saccharomycetaceae</taxon>
        <taxon>Zygotorulaspora</taxon>
    </lineage>
</organism>
<protein>
    <submittedName>
        <fullName evidence="2">Uncharacterized protein</fullName>
    </submittedName>
</protein>